<organism evidence="1 2">
    <name type="scientific">Trichonephila clavata</name>
    <name type="common">Joro spider</name>
    <name type="synonym">Nephila clavata</name>
    <dbReference type="NCBI Taxonomy" id="2740835"/>
    <lineage>
        <taxon>Eukaryota</taxon>
        <taxon>Metazoa</taxon>
        <taxon>Ecdysozoa</taxon>
        <taxon>Arthropoda</taxon>
        <taxon>Chelicerata</taxon>
        <taxon>Arachnida</taxon>
        <taxon>Araneae</taxon>
        <taxon>Araneomorphae</taxon>
        <taxon>Entelegynae</taxon>
        <taxon>Araneoidea</taxon>
        <taxon>Nephilidae</taxon>
        <taxon>Trichonephila</taxon>
    </lineage>
</organism>
<accession>A0A8X6JCE9</accession>
<keyword evidence="2" id="KW-1185">Reference proteome</keyword>
<comment type="caution">
    <text evidence="1">The sequence shown here is derived from an EMBL/GenBank/DDBJ whole genome shotgun (WGS) entry which is preliminary data.</text>
</comment>
<name>A0A8X6JCE9_TRICU</name>
<evidence type="ECO:0000313" key="2">
    <source>
        <dbReference type="Proteomes" id="UP000887116"/>
    </source>
</evidence>
<proteinExistence type="predicted"/>
<dbReference type="OrthoDB" id="6755115at2759"/>
<evidence type="ECO:0000313" key="1">
    <source>
        <dbReference type="EMBL" id="GFR01446.1"/>
    </source>
</evidence>
<protein>
    <submittedName>
        <fullName evidence="1">Uncharacterized protein</fullName>
    </submittedName>
</protein>
<dbReference type="EMBL" id="BMAO01005441">
    <property type="protein sequence ID" value="GFR01446.1"/>
    <property type="molecule type" value="Genomic_DNA"/>
</dbReference>
<dbReference type="Proteomes" id="UP000887116">
    <property type="component" value="Unassembled WGS sequence"/>
</dbReference>
<dbReference type="AlphaFoldDB" id="A0A8X6JCE9"/>
<sequence>MSAMSQRSHLTESEAWRLVSRLDEAKHKLEFHKVLFSGSGNIFWRLEMPTKYQGKVVDVQQCPMKIDI</sequence>
<reference evidence="1" key="1">
    <citation type="submission" date="2020-07" db="EMBL/GenBank/DDBJ databases">
        <title>Multicomponent nature underlies the extraordinary mechanical properties of spider dragline silk.</title>
        <authorList>
            <person name="Kono N."/>
            <person name="Nakamura H."/>
            <person name="Mori M."/>
            <person name="Yoshida Y."/>
            <person name="Ohtoshi R."/>
            <person name="Malay A.D."/>
            <person name="Moran D.A.P."/>
            <person name="Tomita M."/>
            <person name="Numata K."/>
            <person name="Arakawa K."/>
        </authorList>
    </citation>
    <scope>NUCLEOTIDE SEQUENCE</scope>
</reference>
<gene>
    <name evidence="1" type="ORF">TNCT_183521</name>
</gene>